<gene>
    <name evidence="1" type="ORF">GCM10009680_76600</name>
</gene>
<keyword evidence="2" id="KW-1185">Reference proteome</keyword>
<evidence type="ECO:0000313" key="1">
    <source>
        <dbReference type="EMBL" id="GAA1723587.1"/>
    </source>
</evidence>
<name>A0ABN2JEK5_9ACTN</name>
<accession>A0ABN2JEK5</accession>
<proteinExistence type="predicted"/>
<dbReference type="Proteomes" id="UP001499947">
    <property type="component" value="Unassembled WGS sequence"/>
</dbReference>
<evidence type="ECO:0000313" key="2">
    <source>
        <dbReference type="Proteomes" id="UP001499947"/>
    </source>
</evidence>
<organism evidence="1 2">
    <name type="scientific">Streptomyces yatensis</name>
    <dbReference type="NCBI Taxonomy" id="155177"/>
    <lineage>
        <taxon>Bacteria</taxon>
        <taxon>Bacillati</taxon>
        <taxon>Actinomycetota</taxon>
        <taxon>Actinomycetes</taxon>
        <taxon>Kitasatosporales</taxon>
        <taxon>Streptomycetaceae</taxon>
        <taxon>Streptomyces</taxon>
        <taxon>Streptomyces violaceusniger group</taxon>
    </lineage>
</organism>
<sequence>MVLAEEAGLGDLVLFELEDLADDFLDLLSALFGKGRHDEFNLSVIAAGRNPPVRRSYCVPALETIAVRECDVHALRQEGANTASSRRLLMSFVRESRSAFR</sequence>
<dbReference type="EMBL" id="BAAALR010000104">
    <property type="protein sequence ID" value="GAA1723587.1"/>
    <property type="molecule type" value="Genomic_DNA"/>
</dbReference>
<protein>
    <recommendedName>
        <fullName evidence="3">Resolvase/invertase-type recombinase catalytic domain-containing protein</fullName>
    </recommendedName>
</protein>
<evidence type="ECO:0008006" key="3">
    <source>
        <dbReference type="Google" id="ProtNLM"/>
    </source>
</evidence>
<reference evidence="1 2" key="1">
    <citation type="journal article" date="2019" name="Int. J. Syst. Evol. Microbiol.">
        <title>The Global Catalogue of Microorganisms (GCM) 10K type strain sequencing project: providing services to taxonomists for standard genome sequencing and annotation.</title>
        <authorList>
            <consortium name="The Broad Institute Genomics Platform"/>
            <consortium name="The Broad Institute Genome Sequencing Center for Infectious Disease"/>
            <person name="Wu L."/>
            <person name="Ma J."/>
        </authorList>
    </citation>
    <scope>NUCLEOTIDE SEQUENCE [LARGE SCALE GENOMIC DNA]</scope>
    <source>
        <strain evidence="1 2">JCM 13244</strain>
    </source>
</reference>
<comment type="caution">
    <text evidence="1">The sequence shown here is derived from an EMBL/GenBank/DDBJ whole genome shotgun (WGS) entry which is preliminary data.</text>
</comment>